<dbReference type="RefSeq" id="WP_132310161.1">
    <property type="nucleotide sequence ID" value="NZ_SMAR01000008.1"/>
</dbReference>
<keyword evidence="2" id="KW-1185">Reference proteome</keyword>
<evidence type="ECO:0000313" key="1">
    <source>
        <dbReference type="EMBL" id="TCT40935.1"/>
    </source>
</evidence>
<evidence type="ECO:0008006" key="3">
    <source>
        <dbReference type="Google" id="ProtNLM"/>
    </source>
</evidence>
<sequence length="144" mass="15861">MSLHLLKLCVGATAVDDLRGWVSERSMAAIAAGLEPHTVHTTRMTPKRREELLEGGSLYWVIGGQIRARQELLEIGNHTDGQGIERCDLVLAPQVIDTVPVPRKPFQGWRYLKAEDAPRDLDVGEGGEEMPDELRAELAALGLL</sequence>
<organism evidence="1 2">
    <name type="scientific">Martelella mediterranea</name>
    <dbReference type="NCBI Taxonomy" id="293089"/>
    <lineage>
        <taxon>Bacteria</taxon>
        <taxon>Pseudomonadati</taxon>
        <taxon>Pseudomonadota</taxon>
        <taxon>Alphaproteobacteria</taxon>
        <taxon>Hyphomicrobiales</taxon>
        <taxon>Aurantimonadaceae</taxon>
        <taxon>Martelella</taxon>
    </lineage>
</organism>
<comment type="caution">
    <text evidence="1">The sequence shown here is derived from an EMBL/GenBank/DDBJ whole genome shotgun (WGS) entry which is preliminary data.</text>
</comment>
<dbReference type="InterPro" id="IPR008320">
    <property type="entry name" value="UCP032025"/>
</dbReference>
<reference evidence="1 2" key="1">
    <citation type="submission" date="2019-03" db="EMBL/GenBank/DDBJ databases">
        <title>Freshwater and sediment microbial communities from various areas in North America, analyzing microbe dynamics in response to fracking.</title>
        <authorList>
            <person name="Lamendella R."/>
        </authorList>
    </citation>
    <scope>NUCLEOTIDE SEQUENCE [LARGE SCALE GENOMIC DNA]</scope>
    <source>
        <strain evidence="1 2">175.2</strain>
    </source>
</reference>
<evidence type="ECO:0000313" key="2">
    <source>
        <dbReference type="Proteomes" id="UP000295097"/>
    </source>
</evidence>
<dbReference type="Pfam" id="PF07370">
    <property type="entry name" value="DUF1489"/>
    <property type="match status" value="1"/>
</dbReference>
<dbReference type="Proteomes" id="UP000295097">
    <property type="component" value="Unassembled WGS sequence"/>
</dbReference>
<name>A0A4R3NVN5_9HYPH</name>
<dbReference type="PIRSF" id="PIRSF032025">
    <property type="entry name" value="UCP032025"/>
    <property type="match status" value="1"/>
</dbReference>
<protein>
    <recommendedName>
        <fullName evidence="3">DUF1489 family protein</fullName>
    </recommendedName>
</protein>
<dbReference type="EMBL" id="SMAR01000008">
    <property type="protein sequence ID" value="TCT40935.1"/>
    <property type="molecule type" value="Genomic_DNA"/>
</dbReference>
<accession>A0A4R3NVN5</accession>
<dbReference type="AlphaFoldDB" id="A0A4R3NVN5"/>
<proteinExistence type="predicted"/>
<dbReference type="OrthoDB" id="9798292at2"/>
<gene>
    <name evidence="1" type="ORF">EDC90_100875</name>
</gene>